<dbReference type="AlphaFoldDB" id="A0A917MVH1"/>
<dbReference type="Pfam" id="PF02656">
    <property type="entry name" value="DUF202"/>
    <property type="match status" value="1"/>
</dbReference>
<evidence type="ECO:0000256" key="4">
    <source>
        <dbReference type="ARBA" id="ARBA00023136"/>
    </source>
</evidence>
<dbReference type="GO" id="GO:0012505">
    <property type="term" value="C:endomembrane system"/>
    <property type="evidence" value="ECO:0007669"/>
    <property type="project" value="UniProtKB-SubCell"/>
</dbReference>
<feature type="transmembrane region" description="Helical" evidence="5">
    <location>
        <begin position="108"/>
        <end position="126"/>
    </location>
</feature>
<dbReference type="RefSeq" id="WP_188360256.1">
    <property type="nucleotide sequence ID" value="NZ_BMDC01000004.1"/>
</dbReference>
<name>A0A917MVH1_9MICC</name>
<evidence type="ECO:0000313" key="7">
    <source>
        <dbReference type="EMBL" id="GGH66231.1"/>
    </source>
</evidence>
<dbReference type="EMBL" id="BMDC01000004">
    <property type="protein sequence ID" value="GGH66231.1"/>
    <property type="molecule type" value="Genomic_DNA"/>
</dbReference>
<dbReference type="InterPro" id="IPR003807">
    <property type="entry name" value="DUF202"/>
</dbReference>
<feature type="transmembrane region" description="Helical" evidence="5">
    <location>
        <begin position="69"/>
        <end position="87"/>
    </location>
</feature>
<evidence type="ECO:0000313" key="8">
    <source>
        <dbReference type="Proteomes" id="UP000600171"/>
    </source>
</evidence>
<keyword evidence="8" id="KW-1185">Reference proteome</keyword>
<evidence type="ECO:0000256" key="1">
    <source>
        <dbReference type="ARBA" id="ARBA00004127"/>
    </source>
</evidence>
<protein>
    <submittedName>
        <fullName evidence="7">Membrane protein</fullName>
    </submittedName>
</protein>
<reference evidence="7 8" key="1">
    <citation type="journal article" date="2014" name="Int. J. Syst. Evol. Microbiol.">
        <title>Complete genome sequence of Corynebacterium casei LMG S-19264T (=DSM 44701T), isolated from a smear-ripened cheese.</title>
        <authorList>
            <consortium name="US DOE Joint Genome Institute (JGI-PGF)"/>
            <person name="Walter F."/>
            <person name="Albersmeier A."/>
            <person name="Kalinowski J."/>
            <person name="Ruckert C."/>
        </authorList>
    </citation>
    <scope>NUCLEOTIDE SEQUENCE [LARGE SCALE GENOMIC DNA]</scope>
    <source>
        <strain evidence="7 8">CCM 8669</strain>
    </source>
</reference>
<proteinExistence type="predicted"/>
<evidence type="ECO:0000256" key="3">
    <source>
        <dbReference type="ARBA" id="ARBA00022989"/>
    </source>
</evidence>
<sequence length="127" mass="14640">MSDFSQERRRSKTRRLRFRRSNTNPRFLEPIHSDVGLQPERSSLSWVRTCFSLFILLLVQLRLGHFTLFPTLIIIGATVWVFFTATTRYENQARGVANEKYHPNTAQVLGLAALVLAMCIAIILTLF</sequence>
<evidence type="ECO:0000259" key="6">
    <source>
        <dbReference type="Pfam" id="PF02656"/>
    </source>
</evidence>
<keyword evidence="2 5" id="KW-0812">Transmembrane</keyword>
<comment type="caution">
    <text evidence="7">The sequence shown here is derived from an EMBL/GenBank/DDBJ whole genome shotgun (WGS) entry which is preliminary data.</text>
</comment>
<comment type="subcellular location">
    <subcellularLocation>
        <location evidence="1">Endomembrane system</location>
        <topology evidence="1">Multi-pass membrane protein</topology>
    </subcellularLocation>
</comment>
<organism evidence="7 8">
    <name type="scientific">Rothia aerolata</name>
    <dbReference type="NCBI Taxonomy" id="1812262"/>
    <lineage>
        <taxon>Bacteria</taxon>
        <taxon>Bacillati</taxon>
        <taxon>Actinomycetota</taxon>
        <taxon>Actinomycetes</taxon>
        <taxon>Micrococcales</taxon>
        <taxon>Micrococcaceae</taxon>
        <taxon>Rothia</taxon>
    </lineage>
</organism>
<feature type="domain" description="DUF202" evidence="6">
    <location>
        <begin position="34"/>
        <end position="94"/>
    </location>
</feature>
<keyword evidence="3 5" id="KW-1133">Transmembrane helix</keyword>
<accession>A0A917MVH1</accession>
<evidence type="ECO:0000256" key="2">
    <source>
        <dbReference type="ARBA" id="ARBA00022692"/>
    </source>
</evidence>
<dbReference type="Proteomes" id="UP000600171">
    <property type="component" value="Unassembled WGS sequence"/>
</dbReference>
<keyword evidence="4 5" id="KW-0472">Membrane</keyword>
<evidence type="ECO:0000256" key="5">
    <source>
        <dbReference type="SAM" id="Phobius"/>
    </source>
</evidence>
<gene>
    <name evidence="7" type="ORF">GCM10007359_20250</name>
</gene>